<accession>A0A6J4S1S1</accession>
<dbReference type="AlphaFoldDB" id="A0A6J4S1S1"/>
<name>A0A6J4S1S1_9ACTN</name>
<reference evidence="1" key="1">
    <citation type="submission" date="2020-02" db="EMBL/GenBank/DDBJ databases">
        <authorList>
            <person name="Meier V. D."/>
        </authorList>
    </citation>
    <scope>NUCLEOTIDE SEQUENCE</scope>
    <source>
        <strain evidence="1">AVDCRST_MAG45</strain>
    </source>
</reference>
<dbReference type="EMBL" id="CADCVU010000026">
    <property type="protein sequence ID" value="CAA9483052.1"/>
    <property type="molecule type" value="Genomic_DNA"/>
</dbReference>
<protein>
    <submittedName>
        <fullName evidence="1">Uncharacterized protein</fullName>
    </submittedName>
</protein>
<proteinExistence type="predicted"/>
<gene>
    <name evidence="1" type="ORF">AVDCRST_MAG45-282</name>
</gene>
<evidence type="ECO:0000313" key="1">
    <source>
        <dbReference type="EMBL" id="CAA9483052.1"/>
    </source>
</evidence>
<sequence length="49" mass="5084">MLTRQGALPVLHGIVVALVTRTVHGHPDPSSGTNLFEVCRALATATGCD</sequence>
<organism evidence="1">
    <name type="scientific">uncultured Solirubrobacterales bacterium</name>
    <dbReference type="NCBI Taxonomy" id="768556"/>
    <lineage>
        <taxon>Bacteria</taxon>
        <taxon>Bacillati</taxon>
        <taxon>Actinomycetota</taxon>
        <taxon>Thermoleophilia</taxon>
        <taxon>Solirubrobacterales</taxon>
        <taxon>environmental samples</taxon>
    </lineage>
</organism>